<evidence type="ECO:0000313" key="2">
    <source>
        <dbReference type="EMBL" id="CAB3779633.1"/>
    </source>
</evidence>
<dbReference type="PANTHER" id="PTHR35810">
    <property type="entry name" value="CYTOPLASMIC PROTEIN-RELATED"/>
    <property type="match status" value="1"/>
</dbReference>
<organism evidence="2 3">
    <name type="scientific">Pararobbsia alpina</name>
    <dbReference type="NCBI Taxonomy" id="621374"/>
    <lineage>
        <taxon>Bacteria</taxon>
        <taxon>Pseudomonadati</taxon>
        <taxon>Pseudomonadota</taxon>
        <taxon>Betaproteobacteria</taxon>
        <taxon>Burkholderiales</taxon>
        <taxon>Burkholderiaceae</taxon>
        <taxon>Pararobbsia</taxon>
    </lineage>
</organism>
<feature type="compositionally biased region" description="Basic and acidic residues" evidence="1">
    <location>
        <begin position="237"/>
        <end position="249"/>
    </location>
</feature>
<reference evidence="2 3" key="1">
    <citation type="submission" date="2020-04" db="EMBL/GenBank/DDBJ databases">
        <authorList>
            <person name="De Canck E."/>
        </authorList>
    </citation>
    <scope>NUCLEOTIDE SEQUENCE [LARGE SCALE GENOMIC DNA]</scope>
    <source>
        <strain evidence="2 3">LMG 28138</strain>
    </source>
</reference>
<dbReference type="Proteomes" id="UP000494115">
    <property type="component" value="Unassembled WGS sequence"/>
</dbReference>
<dbReference type="AlphaFoldDB" id="A0A6S7B3H7"/>
<evidence type="ECO:0000256" key="1">
    <source>
        <dbReference type="SAM" id="MobiDB-lite"/>
    </source>
</evidence>
<dbReference type="Pfam" id="PF13310">
    <property type="entry name" value="Virulence_RhuM"/>
    <property type="match status" value="1"/>
</dbReference>
<gene>
    <name evidence="2" type="ORF">LMG28138_00864</name>
</gene>
<dbReference type="RefSeq" id="WP_281362357.1">
    <property type="nucleotide sequence ID" value="NZ_CADIKM010000003.1"/>
</dbReference>
<dbReference type="PANTHER" id="PTHR35810:SF1">
    <property type="entry name" value="CYTOPLASMIC PROTEIN"/>
    <property type="match status" value="1"/>
</dbReference>
<evidence type="ECO:0008006" key="4">
    <source>
        <dbReference type="Google" id="ProtNLM"/>
    </source>
</evidence>
<dbReference type="InterPro" id="IPR011204">
    <property type="entry name" value="Virulence_RhuM-like"/>
</dbReference>
<evidence type="ECO:0000313" key="3">
    <source>
        <dbReference type="Proteomes" id="UP000494115"/>
    </source>
</evidence>
<accession>A0A6S7B3H7</accession>
<feature type="region of interest" description="Disordered" evidence="1">
    <location>
        <begin position="237"/>
        <end position="259"/>
    </location>
</feature>
<sequence length="259" mass="29412">MAGELILYTTDDGTASIRLRAEGGTVWLSQLEMADLFQTSKQNISLHIKNVLAEGELVETAVVKEYLTTASDGKNYKIKAYNLDMTLAVGYRVRSLRGTQFRQWATTHLREYLIKGFVMDDERLKEPGGWDYFDELLERIRDIRASEKRFYQKVRDIYVTAVDYDGKSAAAQLFFQKVQNKMLWAITGHTAAELISGRADAAQPNMGLSTFKGSRVRQGDVTVAKNYLQQPEMRKTWHADASHDNERVGKQARCLSSVQ</sequence>
<protein>
    <recommendedName>
        <fullName evidence="4">Bro-N domain-containing protein</fullName>
    </recommendedName>
</protein>
<dbReference type="EMBL" id="CADIKM010000003">
    <property type="protein sequence ID" value="CAB3779633.1"/>
    <property type="molecule type" value="Genomic_DNA"/>
</dbReference>
<proteinExistence type="predicted"/>
<name>A0A6S7B3H7_9BURK</name>
<keyword evidence="3" id="KW-1185">Reference proteome</keyword>